<dbReference type="GO" id="GO:0071586">
    <property type="term" value="P:CAAX-box protein processing"/>
    <property type="evidence" value="ECO:0007669"/>
    <property type="project" value="InterPro"/>
</dbReference>
<evidence type="ECO:0000259" key="12">
    <source>
        <dbReference type="Pfam" id="PF02517"/>
    </source>
</evidence>
<gene>
    <name evidence="13" type="ORF">PYCCODRAFT_1362778</name>
</gene>
<evidence type="ECO:0000256" key="10">
    <source>
        <dbReference type="ARBA" id="ARBA00049729"/>
    </source>
</evidence>
<dbReference type="PANTHER" id="PTHR13046:SF0">
    <property type="entry name" value="CAAX PRENYL PROTEASE 2"/>
    <property type="match status" value="1"/>
</dbReference>
<evidence type="ECO:0000256" key="11">
    <source>
        <dbReference type="SAM" id="Phobius"/>
    </source>
</evidence>
<dbReference type="PANTHER" id="PTHR13046">
    <property type="entry name" value="PROTEASE U48 CAAX PRENYL PROTEASE RCE1"/>
    <property type="match status" value="1"/>
</dbReference>
<dbReference type="STRING" id="1353009.A0A1Y2IYL7"/>
<evidence type="ECO:0000256" key="1">
    <source>
        <dbReference type="ARBA" id="ARBA00004477"/>
    </source>
</evidence>
<dbReference type="GO" id="GO:0005789">
    <property type="term" value="C:endoplasmic reticulum membrane"/>
    <property type="evidence" value="ECO:0007669"/>
    <property type="project" value="UniProtKB-SubCell"/>
</dbReference>
<feature type="transmembrane region" description="Helical" evidence="11">
    <location>
        <begin position="268"/>
        <end position="287"/>
    </location>
</feature>
<evidence type="ECO:0000313" key="13">
    <source>
        <dbReference type="EMBL" id="OSD05062.1"/>
    </source>
</evidence>
<comment type="catalytic activity">
    <reaction evidence="9">
        <text>Hydrolyzes the peptide bond -P2-(S-farnesyl or geranylgeranyl)C-P1'-P2'-P3'-COOH where P1' and P2' are amino acids with aliphatic sidechains and P3' is any C-terminal residue.</text>
        <dbReference type="EC" id="3.4.26.1"/>
    </reaction>
</comment>
<dbReference type="GO" id="GO:0004222">
    <property type="term" value="F:metalloendopeptidase activity"/>
    <property type="evidence" value="ECO:0007669"/>
    <property type="project" value="InterPro"/>
</dbReference>
<keyword evidence="7 11" id="KW-1133">Transmembrane helix</keyword>
<comment type="subcellular location">
    <subcellularLocation>
        <location evidence="1">Endoplasmic reticulum membrane</location>
        <topology evidence="1">Multi-pass membrane protein</topology>
    </subcellularLocation>
</comment>
<dbReference type="OrthoDB" id="271604at2759"/>
<dbReference type="EMBL" id="KZ084094">
    <property type="protein sequence ID" value="OSD05062.1"/>
    <property type="molecule type" value="Genomic_DNA"/>
</dbReference>
<accession>A0A1Y2IYL7</accession>
<keyword evidence="8 11" id="KW-0472">Membrane</keyword>
<protein>
    <recommendedName>
        <fullName evidence="10">intramembrane prenyl-peptidase Rce1</fullName>
        <ecNumber evidence="10">3.4.26.1</ecNumber>
    </recommendedName>
</protein>
<evidence type="ECO:0000256" key="7">
    <source>
        <dbReference type="ARBA" id="ARBA00022989"/>
    </source>
</evidence>
<dbReference type="Proteomes" id="UP000193067">
    <property type="component" value="Unassembled WGS sequence"/>
</dbReference>
<feature type="transmembrane region" description="Helical" evidence="11">
    <location>
        <begin position="129"/>
        <end position="150"/>
    </location>
</feature>
<dbReference type="InterPro" id="IPR003675">
    <property type="entry name" value="Rce1/LyrA-like_dom"/>
</dbReference>
<proteinExistence type="inferred from homology"/>
<keyword evidence="14" id="KW-1185">Reference proteome</keyword>
<dbReference type="Pfam" id="PF02517">
    <property type="entry name" value="Rce1-like"/>
    <property type="match status" value="1"/>
</dbReference>
<evidence type="ECO:0000256" key="9">
    <source>
        <dbReference type="ARBA" id="ARBA00047280"/>
    </source>
</evidence>
<organism evidence="13 14">
    <name type="scientific">Trametes coccinea (strain BRFM310)</name>
    <name type="common">Pycnoporus coccineus</name>
    <dbReference type="NCBI Taxonomy" id="1353009"/>
    <lineage>
        <taxon>Eukaryota</taxon>
        <taxon>Fungi</taxon>
        <taxon>Dikarya</taxon>
        <taxon>Basidiomycota</taxon>
        <taxon>Agaricomycotina</taxon>
        <taxon>Agaricomycetes</taxon>
        <taxon>Polyporales</taxon>
        <taxon>Polyporaceae</taxon>
        <taxon>Trametes</taxon>
    </lineage>
</organism>
<keyword evidence="3" id="KW-0645">Protease</keyword>
<keyword evidence="6" id="KW-0256">Endoplasmic reticulum</keyword>
<evidence type="ECO:0000256" key="2">
    <source>
        <dbReference type="ARBA" id="ARBA00006897"/>
    </source>
</evidence>
<feature type="transmembrane region" description="Helical" evidence="11">
    <location>
        <begin position="15"/>
        <end position="32"/>
    </location>
</feature>
<feature type="transmembrane region" description="Helical" evidence="11">
    <location>
        <begin position="239"/>
        <end position="262"/>
    </location>
</feature>
<dbReference type="EC" id="3.4.26.1" evidence="10"/>
<keyword evidence="5" id="KW-0378">Hydrolase</keyword>
<dbReference type="AlphaFoldDB" id="A0A1Y2IYL7"/>
<dbReference type="InterPro" id="IPR039731">
    <property type="entry name" value="Rce1"/>
</dbReference>
<reference evidence="13 14" key="1">
    <citation type="journal article" date="2015" name="Biotechnol. Biofuels">
        <title>Enhanced degradation of softwood versus hardwood by the white-rot fungus Pycnoporus coccineus.</title>
        <authorList>
            <person name="Couturier M."/>
            <person name="Navarro D."/>
            <person name="Chevret D."/>
            <person name="Henrissat B."/>
            <person name="Piumi F."/>
            <person name="Ruiz-Duenas F.J."/>
            <person name="Martinez A.T."/>
            <person name="Grigoriev I.V."/>
            <person name="Riley R."/>
            <person name="Lipzen A."/>
            <person name="Berrin J.G."/>
            <person name="Master E.R."/>
            <person name="Rosso M.N."/>
        </authorList>
    </citation>
    <scope>NUCLEOTIDE SEQUENCE [LARGE SCALE GENOMIC DNA]</scope>
    <source>
        <strain evidence="13 14">BRFM310</strain>
    </source>
</reference>
<comment type="similarity">
    <text evidence="2">Belongs to the peptidase U48 family.</text>
</comment>
<sequence length="336" mass="37918">MPLVFPTPLIPLSTAHAYAAFFTFSYVGSLYLSKSARLSFKHGVTVNARPGEPRVKDSEERWRNDPEVIRARLLAASVSTALSVAAVFWLVRSVTPESELRKHPSAPVWSALARLGVTLDIAHGNPLRLVLPCLVTPMLYFGPLYASWLCETLPLQRRWSVQGSLSPLFTTWIGIRNYVVGPLTEEIVFRACMLAVYHMAGASRTKMIFLTPLAFGVAHLHHAWDIYNRYGRTASAARVAILTTLFQLAYTSLFGFHCAYLFLRTGSLLPPLLSHVFCNIMGLPQYSLHVRMFPKRRRLIQLAYLLGIVGYVYTMRRWTQAEDSLFWPAPGRVARY</sequence>
<keyword evidence="4 11" id="KW-0812">Transmembrane</keyword>
<feature type="transmembrane region" description="Helical" evidence="11">
    <location>
        <begin position="299"/>
        <end position="318"/>
    </location>
</feature>
<evidence type="ECO:0000313" key="14">
    <source>
        <dbReference type="Proteomes" id="UP000193067"/>
    </source>
</evidence>
<feature type="transmembrane region" description="Helical" evidence="11">
    <location>
        <begin position="71"/>
        <end position="91"/>
    </location>
</feature>
<feature type="domain" description="CAAX prenyl protease 2/Lysostaphin resistance protein A-like" evidence="12">
    <location>
        <begin position="169"/>
        <end position="281"/>
    </location>
</feature>
<evidence type="ECO:0000256" key="3">
    <source>
        <dbReference type="ARBA" id="ARBA00022670"/>
    </source>
</evidence>
<evidence type="ECO:0000256" key="4">
    <source>
        <dbReference type="ARBA" id="ARBA00022692"/>
    </source>
</evidence>
<name>A0A1Y2IYL7_TRAC3</name>
<evidence type="ECO:0000256" key="6">
    <source>
        <dbReference type="ARBA" id="ARBA00022824"/>
    </source>
</evidence>
<evidence type="ECO:0000256" key="5">
    <source>
        <dbReference type="ARBA" id="ARBA00022801"/>
    </source>
</evidence>
<evidence type="ECO:0000256" key="8">
    <source>
        <dbReference type="ARBA" id="ARBA00023136"/>
    </source>
</evidence>